<sequence>MTSCILSTGYLGRPRSHLHHLLRAGDPGGAVRDPGASGAFLCPLLVAGVRGGVAVSARRTGRVLVQSYTATSHRQRPLRLHGCVCFPHDAVAAPSRRLRHRRSDWPLTGGSGRDACQHSH</sequence>
<protein>
    <submittedName>
        <fullName evidence="2">Uncharacterized protein</fullName>
    </submittedName>
</protein>
<name>A0A4Y2WSK1_ARAVE</name>
<dbReference type="AlphaFoldDB" id="A0A4Y2WSK1"/>
<keyword evidence="3" id="KW-1185">Reference proteome</keyword>
<evidence type="ECO:0000313" key="3">
    <source>
        <dbReference type="Proteomes" id="UP000499080"/>
    </source>
</evidence>
<accession>A0A4Y2WSK1</accession>
<dbReference type="Proteomes" id="UP000499080">
    <property type="component" value="Unassembled WGS sequence"/>
</dbReference>
<organism evidence="2 3">
    <name type="scientific">Araneus ventricosus</name>
    <name type="common">Orbweaver spider</name>
    <name type="synonym">Epeira ventricosa</name>
    <dbReference type="NCBI Taxonomy" id="182803"/>
    <lineage>
        <taxon>Eukaryota</taxon>
        <taxon>Metazoa</taxon>
        <taxon>Ecdysozoa</taxon>
        <taxon>Arthropoda</taxon>
        <taxon>Chelicerata</taxon>
        <taxon>Arachnida</taxon>
        <taxon>Araneae</taxon>
        <taxon>Araneomorphae</taxon>
        <taxon>Entelegynae</taxon>
        <taxon>Araneoidea</taxon>
        <taxon>Araneidae</taxon>
        <taxon>Araneus</taxon>
    </lineage>
</organism>
<feature type="region of interest" description="Disordered" evidence="1">
    <location>
        <begin position="97"/>
        <end position="120"/>
    </location>
</feature>
<comment type="caution">
    <text evidence="2">The sequence shown here is derived from an EMBL/GenBank/DDBJ whole genome shotgun (WGS) entry which is preliminary data.</text>
</comment>
<evidence type="ECO:0000256" key="1">
    <source>
        <dbReference type="SAM" id="MobiDB-lite"/>
    </source>
</evidence>
<gene>
    <name evidence="2" type="ORF">AVEN_84498_1</name>
</gene>
<reference evidence="2 3" key="1">
    <citation type="journal article" date="2019" name="Sci. Rep.">
        <title>Orb-weaving spider Araneus ventricosus genome elucidates the spidroin gene catalogue.</title>
        <authorList>
            <person name="Kono N."/>
            <person name="Nakamura H."/>
            <person name="Ohtoshi R."/>
            <person name="Moran D.A.P."/>
            <person name="Shinohara A."/>
            <person name="Yoshida Y."/>
            <person name="Fujiwara M."/>
            <person name="Mori M."/>
            <person name="Tomita M."/>
            <person name="Arakawa K."/>
        </authorList>
    </citation>
    <scope>NUCLEOTIDE SEQUENCE [LARGE SCALE GENOMIC DNA]</scope>
</reference>
<proteinExistence type="predicted"/>
<dbReference type="EMBL" id="BGPR01065683">
    <property type="protein sequence ID" value="GBO40445.1"/>
    <property type="molecule type" value="Genomic_DNA"/>
</dbReference>
<evidence type="ECO:0000313" key="2">
    <source>
        <dbReference type="EMBL" id="GBO40445.1"/>
    </source>
</evidence>